<dbReference type="Proteomes" id="UP000002943">
    <property type="component" value="Unassembled WGS sequence"/>
</dbReference>
<proteinExistence type="predicted"/>
<evidence type="ECO:0000313" key="3">
    <source>
        <dbReference type="Proteomes" id="UP000002943"/>
    </source>
</evidence>
<protein>
    <submittedName>
        <fullName evidence="2">Uncharacterized protein</fullName>
    </submittedName>
</protein>
<evidence type="ECO:0000256" key="1">
    <source>
        <dbReference type="SAM" id="MobiDB-lite"/>
    </source>
</evidence>
<keyword evidence="3" id="KW-1185">Reference proteome</keyword>
<sequence length="74" mass="8262">MSYFINSFSSSSIESQKNTPKFNLVDFENMKANLKSLSPSQLRSLKSSIEAELTSKSSSSITDEELSMISSLFR</sequence>
<gene>
    <name evidence="2" type="ORF">VIBC2010_04904</name>
</gene>
<dbReference type="STRING" id="796620.VIBC2010_04904"/>
<dbReference type="AlphaFoldDB" id="E3BKA4"/>
<comment type="caution">
    <text evidence="2">The sequence shown here is derived from an EMBL/GenBank/DDBJ whole genome shotgun (WGS) entry which is preliminary data.</text>
</comment>
<accession>E3BKA4</accession>
<name>E3BKA4_9VIBR</name>
<dbReference type="EMBL" id="AEIU01000074">
    <property type="protein sequence ID" value="EFP96489.1"/>
    <property type="molecule type" value="Genomic_DNA"/>
</dbReference>
<feature type="region of interest" description="Disordered" evidence="1">
    <location>
        <begin position="55"/>
        <end position="74"/>
    </location>
</feature>
<organism evidence="2 3">
    <name type="scientific">Vibrio caribbeanicus ATCC BAA-2122</name>
    <dbReference type="NCBI Taxonomy" id="796620"/>
    <lineage>
        <taxon>Bacteria</taxon>
        <taxon>Pseudomonadati</taxon>
        <taxon>Pseudomonadota</taxon>
        <taxon>Gammaproteobacteria</taxon>
        <taxon>Vibrionales</taxon>
        <taxon>Vibrionaceae</taxon>
        <taxon>Vibrio</taxon>
    </lineage>
</organism>
<evidence type="ECO:0000313" key="2">
    <source>
        <dbReference type="EMBL" id="EFP96489.1"/>
    </source>
</evidence>
<reference evidence="2 3" key="1">
    <citation type="journal article" date="2012" name="Int. J. Syst. Evol. Microbiol.">
        <title>Vibrio caribbeanicus sp. nov., isolated from the marine sponge Scleritoderma cyanea.</title>
        <authorList>
            <person name="Hoffmann M."/>
            <person name="Monday S.R."/>
            <person name="Allard M.W."/>
            <person name="Strain E.A."/>
            <person name="Whittaker P."/>
            <person name="Naum M."/>
            <person name="McCarthy P.J."/>
            <person name="Lopez J.V."/>
            <person name="Fischer M."/>
            <person name="Brown E.W."/>
        </authorList>
    </citation>
    <scope>NUCLEOTIDE SEQUENCE [LARGE SCALE GENOMIC DNA]</scope>
    <source>
        <strain evidence="2 3">ATCC BAA-2122</strain>
    </source>
</reference>